<gene>
    <name evidence="1" type="ORF">EYC87_05375</name>
</gene>
<evidence type="ECO:0000313" key="1">
    <source>
        <dbReference type="EMBL" id="MCX2973015.1"/>
    </source>
</evidence>
<reference evidence="1" key="1">
    <citation type="submission" date="2019-02" db="EMBL/GenBank/DDBJ databases">
        <authorList>
            <person name="Li S.-H."/>
        </authorList>
    </citation>
    <scope>NUCLEOTIDE SEQUENCE</scope>
    <source>
        <strain evidence="1">IMCC8485</strain>
    </source>
</reference>
<proteinExistence type="predicted"/>
<protein>
    <submittedName>
        <fullName evidence="1">Uncharacterized protein</fullName>
    </submittedName>
</protein>
<organism evidence="1 2">
    <name type="scientific">Candidatus Seongchinamella marina</name>
    <dbReference type="NCBI Taxonomy" id="2518990"/>
    <lineage>
        <taxon>Bacteria</taxon>
        <taxon>Pseudomonadati</taxon>
        <taxon>Pseudomonadota</taxon>
        <taxon>Gammaproteobacteria</taxon>
        <taxon>Cellvibrionales</taxon>
        <taxon>Halieaceae</taxon>
        <taxon>Seongchinamella</taxon>
    </lineage>
</organism>
<dbReference type="EMBL" id="SHNP01000002">
    <property type="protein sequence ID" value="MCX2973015.1"/>
    <property type="molecule type" value="Genomic_DNA"/>
</dbReference>
<keyword evidence="2" id="KW-1185">Reference proteome</keyword>
<comment type="caution">
    <text evidence="1">The sequence shown here is derived from an EMBL/GenBank/DDBJ whole genome shotgun (WGS) entry which is preliminary data.</text>
</comment>
<evidence type="ECO:0000313" key="2">
    <source>
        <dbReference type="Proteomes" id="UP001143307"/>
    </source>
</evidence>
<dbReference type="Proteomes" id="UP001143307">
    <property type="component" value="Unassembled WGS sequence"/>
</dbReference>
<name>A0ABT3SSR3_9GAMM</name>
<sequence>MGSFDAHFESVYFAAVAGEGCPYTSEELDSAVESELLRARVKRVEKWIHVHLFLKTSCMDIMSGADNRHTGYAQMEIAEWCFMATPDHGEKPLSMCSGAKTGQTTAGKTSKQYLIDSAMLPVRRALDDFLVSVVAARDSERERQKKPSSSQ</sequence>
<accession>A0ABT3SSR3</accession>